<name>A0ABT9UCE4_PAEHA</name>
<evidence type="ECO:0000313" key="9">
    <source>
        <dbReference type="EMBL" id="MDQ0116380.1"/>
    </source>
</evidence>
<dbReference type="PANTHER" id="PTHR30561:SF1">
    <property type="entry name" value="MULTIDRUG TRANSPORTER EMRE"/>
    <property type="match status" value="1"/>
</dbReference>
<evidence type="ECO:0000256" key="4">
    <source>
        <dbReference type="ARBA" id="ARBA00022692"/>
    </source>
</evidence>
<keyword evidence="6 8" id="KW-0472">Membrane</keyword>
<evidence type="ECO:0000313" key="10">
    <source>
        <dbReference type="Proteomes" id="UP001229346"/>
    </source>
</evidence>
<keyword evidence="10" id="KW-1185">Reference proteome</keyword>
<dbReference type="PANTHER" id="PTHR30561">
    <property type="entry name" value="SMR FAMILY PROTON-DEPENDENT DRUG EFFLUX TRANSPORTER SUGE"/>
    <property type="match status" value="1"/>
</dbReference>
<evidence type="ECO:0000256" key="8">
    <source>
        <dbReference type="SAM" id="Phobius"/>
    </source>
</evidence>
<sequence>MKGMNGSDLGWLFLGLAIVLELSGTLSMKMSEGFSRLWPSVLMFLFYGISFTCLNYALRYMDMSIAYATWSGIGIVLISAAGVWLFHERLSMVSMLWMLVIVVGVVGLNMSSKAHS</sequence>
<keyword evidence="2" id="KW-0813">Transport</keyword>
<reference evidence="9 10" key="1">
    <citation type="submission" date="2023-07" db="EMBL/GenBank/DDBJ databases">
        <title>Sorghum-associated microbial communities from plants grown in Nebraska, USA.</title>
        <authorList>
            <person name="Schachtman D."/>
        </authorList>
    </citation>
    <scope>NUCLEOTIDE SEQUENCE [LARGE SCALE GENOMIC DNA]</scope>
    <source>
        <strain evidence="9 10">CC482</strain>
    </source>
</reference>
<gene>
    <name evidence="9" type="ORF">J2T15_005860</name>
</gene>
<evidence type="ECO:0000256" key="7">
    <source>
        <dbReference type="RuleBase" id="RU003942"/>
    </source>
</evidence>
<evidence type="ECO:0000256" key="3">
    <source>
        <dbReference type="ARBA" id="ARBA00022475"/>
    </source>
</evidence>
<comment type="similarity">
    <text evidence="7">Belongs to the drug/metabolite transporter (DMT) superfamily. Small multidrug resistance (SMR) (TC 2.A.7.1) family.</text>
</comment>
<protein>
    <submittedName>
        <fullName evidence="9">Small multidrug resistance pump</fullName>
    </submittedName>
</protein>
<feature type="transmembrane region" description="Helical" evidence="8">
    <location>
        <begin position="65"/>
        <end position="86"/>
    </location>
</feature>
<evidence type="ECO:0000256" key="2">
    <source>
        <dbReference type="ARBA" id="ARBA00022448"/>
    </source>
</evidence>
<accession>A0ABT9UCE4</accession>
<keyword evidence="5 8" id="KW-1133">Transmembrane helix</keyword>
<dbReference type="SUPFAM" id="SSF103481">
    <property type="entry name" value="Multidrug resistance efflux transporter EmrE"/>
    <property type="match status" value="1"/>
</dbReference>
<feature type="transmembrane region" description="Helical" evidence="8">
    <location>
        <begin position="37"/>
        <end position="58"/>
    </location>
</feature>
<proteinExistence type="inferred from homology"/>
<evidence type="ECO:0000256" key="5">
    <source>
        <dbReference type="ARBA" id="ARBA00022989"/>
    </source>
</evidence>
<dbReference type="Proteomes" id="UP001229346">
    <property type="component" value="Unassembled WGS sequence"/>
</dbReference>
<evidence type="ECO:0000256" key="1">
    <source>
        <dbReference type="ARBA" id="ARBA00004651"/>
    </source>
</evidence>
<comment type="caution">
    <text evidence="9">The sequence shown here is derived from an EMBL/GenBank/DDBJ whole genome shotgun (WGS) entry which is preliminary data.</text>
</comment>
<keyword evidence="3" id="KW-1003">Cell membrane</keyword>
<dbReference type="Pfam" id="PF00893">
    <property type="entry name" value="Multi_Drug_Res"/>
    <property type="match status" value="1"/>
</dbReference>
<keyword evidence="4 7" id="KW-0812">Transmembrane</keyword>
<dbReference type="InterPro" id="IPR037185">
    <property type="entry name" value="EmrE-like"/>
</dbReference>
<feature type="transmembrane region" description="Helical" evidence="8">
    <location>
        <begin position="92"/>
        <end position="110"/>
    </location>
</feature>
<comment type="subcellular location">
    <subcellularLocation>
        <location evidence="1 7">Cell membrane</location>
        <topology evidence="1 7">Multi-pass membrane protein</topology>
    </subcellularLocation>
</comment>
<dbReference type="EMBL" id="JAUSSU010000019">
    <property type="protein sequence ID" value="MDQ0116380.1"/>
    <property type="molecule type" value="Genomic_DNA"/>
</dbReference>
<dbReference type="InterPro" id="IPR045324">
    <property type="entry name" value="Small_multidrug_res"/>
</dbReference>
<dbReference type="InterPro" id="IPR000390">
    <property type="entry name" value="Small_drug/metabolite_transptr"/>
</dbReference>
<evidence type="ECO:0000256" key="6">
    <source>
        <dbReference type="ARBA" id="ARBA00023136"/>
    </source>
</evidence>
<organism evidence="9 10">
    <name type="scientific">Paenibacillus harenae</name>
    <dbReference type="NCBI Taxonomy" id="306543"/>
    <lineage>
        <taxon>Bacteria</taxon>
        <taxon>Bacillati</taxon>
        <taxon>Bacillota</taxon>
        <taxon>Bacilli</taxon>
        <taxon>Bacillales</taxon>
        <taxon>Paenibacillaceae</taxon>
        <taxon>Paenibacillus</taxon>
    </lineage>
</organism>
<dbReference type="Gene3D" id="1.10.3730.20">
    <property type="match status" value="1"/>
</dbReference>